<dbReference type="InterPro" id="IPR034457">
    <property type="entry name" value="Organic_radical-activating"/>
</dbReference>
<gene>
    <name evidence="7" type="primary">hpdA</name>
    <name evidence="7" type="ORF">NCTC7928_03075</name>
</gene>
<dbReference type="PANTHER" id="PTHR30352:SF4">
    <property type="entry name" value="PYRUVATE FORMATE-LYASE 2-ACTIVATING ENZYME"/>
    <property type="match status" value="1"/>
</dbReference>
<evidence type="ECO:0000256" key="2">
    <source>
        <dbReference type="ARBA" id="ARBA00022485"/>
    </source>
</evidence>
<keyword evidence="5" id="KW-0408">Iron</keyword>
<dbReference type="GO" id="GO:0043365">
    <property type="term" value="F:[formate-C-acetyltransferase]-activating enzyme activity"/>
    <property type="evidence" value="ECO:0007669"/>
    <property type="project" value="UniProtKB-EC"/>
</dbReference>
<name>A0A376LDR5_ECOLX</name>
<accession>A0A376LDR5</accession>
<dbReference type="Gene3D" id="3.80.30.10">
    <property type="entry name" value="pyruvate-formate lyase- activating enzyme"/>
    <property type="match status" value="1"/>
</dbReference>
<dbReference type="SUPFAM" id="SSF102114">
    <property type="entry name" value="Radical SAM enzymes"/>
    <property type="match status" value="1"/>
</dbReference>
<dbReference type="EMBL" id="UGAB01000002">
    <property type="protein sequence ID" value="STF42437.1"/>
    <property type="molecule type" value="Genomic_DNA"/>
</dbReference>
<dbReference type="GO" id="GO:0046872">
    <property type="term" value="F:metal ion binding"/>
    <property type="evidence" value="ECO:0007669"/>
    <property type="project" value="UniProtKB-KW"/>
</dbReference>
<dbReference type="InterPro" id="IPR058240">
    <property type="entry name" value="rSAM_sf"/>
</dbReference>
<reference evidence="7 8" key="1">
    <citation type="submission" date="2018-06" db="EMBL/GenBank/DDBJ databases">
        <authorList>
            <consortium name="Pathogen Informatics"/>
            <person name="Doyle S."/>
        </authorList>
    </citation>
    <scope>NUCLEOTIDE SEQUENCE [LARGE SCALE GENOMIC DNA]</scope>
    <source>
        <strain evidence="7 8">NCTC7928</strain>
    </source>
</reference>
<dbReference type="EC" id="1.97.1.-" evidence="7"/>
<keyword evidence="6" id="KW-0411">Iron-sulfur</keyword>
<dbReference type="Proteomes" id="UP000254877">
    <property type="component" value="Unassembled WGS sequence"/>
</dbReference>
<comment type="cofactor">
    <cofactor evidence="1">
        <name>[4Fe-4S] cluster</name>
        <dbReference type="ChEBI" id="CHEBI:49883"/>
    </cofactor>
</comment>
<dbReference type="EC" id="1.97.1.4" evidence="7"/>
<keyword evidence="7" id="KW-0670">Pyruvate</keyword>
<keyword evidence="7" id="KW-0560">Oxidoreductase</keyword>
<sequence length="152" mass="17639">MINTAVETQGTTPLANYQKLAPVTDTFLFDIKQIDSNHHKTLFGIGNEGVRRNLEWLVDSGVNVIVRMPLIRGYNDSWEAITGAIDYVQKLAKRGNIRRIDILPYHQLGRKKYERLEMPYPIVEDPSYSVEELDKLEAFFAQFDFDIRLVRH</sequence>
<dbReference type="AlphaFoldDB" id="A0A376LDR5"/>
<keyword evidence="4" id="KW-0479">Metal-binding</keyword>
<evidence type="ECO:0000313" key="8">
    <source>
        <dbReference type="Proteomes" id="UP000254877"/>
    </source>
</evidence>
<organism evidence="7 8">
    <name type="scientific">Escherichia coli</name>
    <dbReference type="NCBI Taxonomy" id="562"/>
    <lineage>
        <taxon>Bacteria</taxon>
        <taxon>Pseudomonadati</taxon>
        <taxon>Pseudomonadota</taxon>
        <taxon>Gammaproteobacteria</taxon>
        <taxon>Enterobacterales</taxon>
        <taxon>Enterobacteriaceae</taxon>
        <taxon>Escherichia</taxon>
    </lineage>
</organism>
<dbReference type="PANTHER" id="PTHR30352">
    <property type="entry name" value="PYRUVATE FORMATE-LYASE-ACTIVATING ENZYME"/>
    <property type="match status" value="1"/>
</dbReference>
<evidence type="ECO:0000256" key="6">
    <source>
        <dbReference type="ARBA" id="ARBA00023014"/>
    </source>
</evidence>
<keyword evidence="3" id="KW-0949">S-adenosyl-L-methionine</keyword>
<evidence type="ECO:0000256" key="4">
    <source>
        <dbReference type="ARBA" id="ARBA00022723"/>
    </source>
</evidence>
<keyword evidence="7" id="KW-0456">Lyase</keyword>
<keyword evidence="2" id="KW-0004">4Fe-4S</keyword>
<evidence type="ECO:0000313" key="7">
    <source>
        <dbReference type="EMBL" id="STF42437.1"/>
    </source>
</evidence>
<evidence type="ECO:0000256" key="3">
    <source>
        <dbReference type="ARBA" id="ARBA00022691"/>
    </source>
</evidence>
<evidence type="ECO:0000256" key="1">
    <source>
        <dbReference type="ARBA" id="ARBA00001966"/>
    </source>
</evidence>
<proteinExistence type="predicted"/>
<evidence type="ECO:0000256" key="5">
    <source>
        <dbReference type="ARBA" id="ARBA00023004"/>
    </source>
</evidence>
<dbReference type="GO" id="GO:0016829">
    <property type="term" value="F:lyase activity"/>
    <property type="evidence" value="ECO:0007669"/>
    <property type="project" value="UniProtKB-KW"/>
</dbReference>
<protein>
    <submittedName>
        <fullName evidence="7">Putative pyruvate formate-lyase activating enzyme</fullName>
        <ecNumber evidence="7">1.97.1.-</ecNumber>
        <ecNumber evidence="7">1.97.1.4</ecNumber>
    </submittedName>
</protein>
<dbReference type="GO" id="GO:0051539">
    <property type="term" value="F:4 iron, 4 sulfur cluster binding"/>
    <property type="evidence" value="ECO:0007669"/>
    <property type="project" value="UniProtKB-KW"/>
</dbReference>